<evidence type="ECO:0000313" key="1">
    <source>
        <dbReference type="EMBL" id="MBX15578.1"/>
    </source>
</evidence>
<organism evidence="1">
    <name type="scientific">Rhizophora mucronata</name>
    <name type="common">Asiatic mangrove</name>
    <dbReference type="NCBI Taxonomy" id="61149"/>
    <lineage>
        <taxon>Eukaryota</taxon>
        <taxon>Viridiplantae</taxon>
        <taxon>Streptophyta</taxon>
        <taxon>Embryophyta</taxon>
        <taxon>Tracheophyta</taxon>
        <taxon>Spermatophyta</taxon>
        <taxon>Magnoliopsida</taxon>
        <taxon>eudicotyledons</taxon>
        <taxon>Gunneridae</taxon>
        <taxon>Pentapetalae</taxon>
        <taxon>rosids</taxon>
        <taxon>fabids</taxon>
        <taxon>Malpighiales</taxon>
        <taxon>Rhizophoraceae</taxon>
        <taxon>Rhizophora</taxon>
    </lineage>
</organism>
<accession>A0A2P2LC80</accession>
<reference evidence="1" key="1">
    <citation type="submission" date="2018-02" db="EMBL/GenBank/DDBJ databases">
        <title>Rhizophora mucronata_Transcriptome.</title>
        <authorList>
            <person name="Meera S.P."/>
            <person name="Sreeshan A."/>
            <person name="Augustine A."/>
        </authorList>
    </citation>
    <scope>NUCLEOTIDE SEQUENCE</scope>
    <source>
        <tissue evidence="1">Leaf</tissue>
    </source>
</reference>
<protein>
    <submittedName>
        <fullName evidence="1">Uncharacterized protein</fullName>
    </submittedName>
</protein>
<name>A0A2P2LC80_RHIMU</name>
<sequence length="48" mass="5394">MGIELSPHFHTTLLGTWLAYILLGIIIENETKSGLAGFPLWLVFMVHI</sequence>
<dbReference type="EMBL" id="GGEC01035094">
    <property type="protein sequence ID" value="MBX15578.1"/>
    <property type="molecule type" value="Transcribed_RNA"/>
</dbReference>
<dbReference type="AlphaFoldDB" id="A0A2P2LC80"/>
<proteinExistence type="predicted"/>